<proteinExistence type="predicted"/>
<dbReference type="PROSITE" id="PS50093">
    <property type="entry name" value="PKD"/>
    <property type="match status" value="2"/>
</dbReference>
<dbReference type="Gene3D" id="2.60.40.10">
    <property type="entry name" value="Immunoglobulins"/>
    <property type="match status" value="2"/>
</dbReference>
<keyword evidence="2" id="KW-0282">Flagellum</keyword>
<evidence type="ECO:0000259" key="1">
    <source>
        <dbReference type="PROSITE" id="PS50093"/>
    </source>
</evidence>
<accession>A0A2U2BDN3</accession>
<keyword evidence="3" id="KW-1185">Reference proteome</keyword>
<feature type="domain" description="PKD" evidence="1">
    <location>
        <begin position="387"/>
        <end position="453"/>
    </location>
</feature>
<dbReference type="RefSeq" id="WP_109262625.1">
    <property type="nucleotide sequence ID" value="NZ_QEWP01000001.1"/>
</dbReference>
<dbReference type="CDD" id="cd00146">
    <property type="entry name" value="PKD"/>
    <property type="match status" value="2"/>
</dbReference>
<organism evidence="2 3">
    <name type="scientific">Marinilabilia rubra</name>
    <dbReference type="NCBI Taxonomy" id="2162893"/>
    <lineage>
        <taxon>Bacteria</taxon>
        <taxon>Pseudomonadati</taxon>
        <taxon>Bacteroidota</taxon>
        <taxon>Bacteroidia</taxon>
        <taxon>Marinilabiliales</taxon>
        <taxon>Marinilabiliaceae</taxon>
        <taxon>Marinilabilia</taxon>
    </lineage>
</organism>
<feature type="domain" description="PKD" evidence="1">
    <location>
        <begin position="331"/>
        <end position="368"/>
    </location>
</feature>
<dbReference type="Proteomes" id="UP000244956">
    <property type="component" value="Unassembled WGS sequence"/>
</dbReference>
<dbReference type="Pfam" id="PF00801">
    <property type="entry name" value="PKD"/>
    <property type="match status" value="1"/>
</dbReference>
<dbReference type="EMBL" id="QEWP01000001">
    <property type="protein sequence ID" value="PWE01171.1"/>
    <property type="molecule type" value="Genomic_DNA"/>
</dbReference>
<protein>
    <submittedName>
        <fullName evidence="2">Flagellar motor protein MotB</fullName>
    </submittedName>
</protein>
<dbReference type="InterPro" id="IPR013783">
    <property type="entry name" value="Ig-like_fold"/>
</dbReference>
<dbReference type="SUPFAM" id="SSF49299">
    <property type="entry name" value="PKD domain"/>
    <property type="match status" value="2"/>
</dbReference>
<keyword evidence="2" id="KW-0969">Cilium</keyword>
<sequence>MSWEKPTIIYLALVLTLSLHVRAQKIEVTKLSINSPSSSEVAPVVKDSTLYFISNRRTSLLVTYMDQNEELLYRVFRAPLKPDTTLGKVTRFSPPSQPKLNAGPLTFSENGAEMIATHNQRRNFLGKKDRQTTNPLGLFLAKKSNGGWHRYQELQLNETQNQNTSFGHPSLSQDGRTLYFVSDMEGGQGQTDIYISKKTGESWSTPKNLGPFINTDGKELFPYVHPSGKLYFTSDGIDPTGGFNIYYIDLQNVKAGAVAMPSPINSVSDDFSCFVSRDESWGYFASNRSGQDDIYKFSLPRINCTDPTEIVTDNYCFTFFENGPFKSDTLPYIYRWNFGDDQTARGLEVDHCFSGPGDYDISLNVVDTLLNEELFSVASYNLKLERTQQIWFESPDTIQANKPINLSASLQGYPDSTTAYEFYWEFGDGETRIGKNIAYIYQNPGEYRITCSAVLNDNREVCFYRKIIVTDPQE</sequence>
<dbReference type="InterPro" id="IPR022409">
    <property type="entry name" value="PKD/Chitinase_dom"/>
</dbReference>
<reference evidence="2 3" key="1">
    <citation type="submission" date="2018-05" db="EMBL/GenBank/DDBJ databases">
        <title>Marinilabilia rubrum sp. nov., isolated from saltern sediment.</title>
        <authorList>
            <person name="Zhang R."/>
        </authorList>
    </citation>
    <scope>NUCLEOTIDE SEQUENCE [LARGE SCALE GENOMIC DNA]</scope>
    <source>
        <strain evidence="2 3">WTE16</strain>
    </source>
</reference>
<dbReference type="Gene3D" id="2.130.10.10">
    <property type="entry name" value="YVTN repeat-like/Quinoprotein amine dehydrogenase"/>
    <property type="match status" value="1"/>
</dbReference>
<dbReference type="InterPro" id="IPR015943">
    <property type="entry name" value="WD40/YVTN_repeat-like_dom_sf"/>
</dbReference>
<dbReference type="SUPFAM" id="SSF82171">
    <property type="entry name" value="DPP6 N-terminal domain-like"/>
    <property type="match status" value="1"/>
</dbReference>
<comment type="caution">
    <text evidence="2">The sequence shown here is derived from an EMBL/GenBank/DDBJ whole genome shotgun (WGS) entry which is preliminary data.</text>
</comment>
<dbReference type="AlphaFoldDB" id="A0A2U2BDN3"/>
<dbReference type="Pfam" id="PF07676">
    <property type="entry name" value="PD40"/>
    <property type="match status" value="2"/>
</dbReference>
<keyword evidence="2" id="KW-0966">Cell projection</keyword>
<dbReference type="InterPro" id="IPR035986">
    <property type="entry name" value="PKD_dom_sf"/>
</dbReference>
<dbReference type="Pfam" id="PF18911">
    <property type="entry name" value="PKD_4"/>
    <property type="match status" value="1"/>
</dbReference>
<evidence type="ECO:0000313" key="3">
    <source>
        <dbReference type="Proteomes" id="UP000244956"/>
    </source>
</evidence>
<dbReference type="SMART" id="SM00089">
    <property type="entry name" value="PKD"/>
    <property type="match status" value="2"/>
</dbReference>
<dbReference type="InterPro" id="IPR000601">
    <property type="entry name" value="PKD_dom"/>
</dbReference>
<gene>
    <name evidence="2" type="ORF">DDZ16_01405</name>
</gene>
<name>A0A2U2BDN3_9BACT</name>
<dbReference type="InterPro" id="IPR011659">
    <property type="entry name" value="WD40"/>
</dbReference>
<dbReference type="OrthoDB" id="9809364at2"/>
<evidence type="ECO:0000313" key="2">
    <source>
        <dbReference type="EMBL" id="PWE01171.1"/>
    </source>
</evidence>